<evidence type="ECO:0000313" key="1">
    <source>
        <dbReference type="EMBL" id="RVD91598.1"/>
    </source>
</evidence>
<name>A0A437AKJ2_9MICR</name>
<accession>A0A437AKJ2</accession>
<dbReference type="AlphaFoldDB" id="A0A437AKJ2"/>
<evidence type="ECO:0000313" key="2">
    <source>
        <dbReference type="Proteomes" id="UP000282876"/>
    </source>
</evidence>
<organism evidence="1 2">
    <name type="scientific">Tubulinosema ratisbonensis</name>
    <dbReference type="NCBI Taxonomy" id="291195"/>
    <lineage>
        <taxon>Eukaryota</taxon>
        <taxon>Fungi</taxon>
        <taxon>Fungi incertae sedis</taxon>
        <taxon>Microsporidia</taxon>
        <taxon>Tubulinosematoidea</taxon>
        <taxon>Tubulinosematidae</taxon>
        <taxon>Tubulinosema</taxon>
    </lineage>
</organism>
<dbReference type="VEuPathDB" id="MicrosporidiaDB:TUBRATIS_19450"/>
<reference evidence="1 2" key="1">
    <citation type="submission" date="2018-10" db="EMBL/GenBank/DDBJ databases">
        <title>Draft genome sequence of the microsporidian Tubulinosema ratisbonensis.</title>
        <authorList>
            <person name="Polonais V."/>
            <person name="Peyretaillade E."/>
            <person name="Niehus S."/>
            <person name="Wawrzyniak I."/>
            <person name="Franchet A."/>
            <person name="Gaspin C."/>
            <person name="Reichstadt M."/>
            <person name="Belser C."/>
            <person name="Labadie K."/>
            <person name="Delbac F."/>
            <person name="Ferrandon D."/>
        </authorList>
    </citation>
    <scope>NUCLEOTIDE SEQUENCE [LARGE SCALE GENOMIC DNA]</scope>
    <source>
        <strain evidence="1 2">Franzen</strain>
    </source>
</reference>
<sequence>MFSVLILINEIISSKRRMEDSDDEEPNKIKKMIKTEQEKCKAELTFKSREIEQDKDFSLMSSKDDGVLYPGFKKLSQESPLKKTSEPLEKNLTICQPSLEENCAKLKEDELSLDNISENILLSQQNGENFIEPFLFSEDSSTINFSKECQHLLPNNLASNPINHLQRNANLTESKIYSASETVAEEQIFTNEGINITESFNQTVDNICVDASITREKESAESNTKELYMKKIQKTLLPKTFSNLKIYSTKSHIYLTNEMSCNFVRTVYELEDRYFFRFHKLYKCIEESDFPGHLWLKKRLKNLGIEAIIEADKINNFFDIYIKNKKLECAIQELINDKEELVPVINQFNTIFTNYIRDIKNAILMDKEKYLRVFKFTTSAYHKTLSKENLYISLKFFLENEENSIFVDMFPEIVLFLEELKTHKKMSTNLIRYDIFLNLIVFKFIFFKKIIKKIVLEKSKNSSWLLVDSDLILNFIFEMRCTFAIFGYEVLSRYQYKRLIIFRTFVTFLKLLNSDVVKYTGIFDQTFLPYPKELSYLKILNYSKSKKN</sequence>
<gene>
    <name evidence="1" type="ORF">TUBRATIS_19450</name>
</gene>
<dbReference type="Proteomes" id="UP000282876">
    <property type="component" value="Unassembled WGS sequence"/>
</dbReference>
<proteinExistence type="predicted"/>
<comment type="caution">
    <text evidence="1">The sequence shown here is derived from an EMBL/GenBank/DDBJ whole genome shotgun (WGS) entry which is preliminary data.</text>
</comment>
<keyword evidence="2" id="KW-1185">Reference proteome</keyword>
<dbReference type="EMBL" id="RCSS01000469">
    <property type="protein sequence ID" value="RVD91598.1"/>
    <property type="molecule type" value="Genomic_DNA"/>
</dbReference>
<protein>
    <submittedName>
        <fullName evidence="1">Uncharacterized protein</fullName>
    </submittedName>
</protein>